<dbReference type="InterPro" id="IPR006145">
    <property type="entry name" value="PsdUridine_synth_RsuA/RluA"/>
</dbReference>
<evidence type="ECO:0000313" key="8">
    <source>
        <dbReference type="Proteomes" id="UP001164459"/>
    </source>
</evidence>
<dbReference type="InterPro" id="IPR020103">
    <property type="entry name" value="PsdUridine_synth_cat_dom_sf"/>
</dbReference>
<evidence type="ECO:0000259" key="5">
    <source>
        <dbReference type="Pfam" id="PF00849"/>
    </source>
</evidence>
<dbReference type="InterPro" id="IPR002942">
    <property type="entry name" value="S4_RNA-bd"/>
</dbReference>
<name>A0ABY7GU19_9BACT</name>
<dbReference type="EMBL" id="CP114040">
    <property type="protein sequence ID" value="WAS90433.1"/>
    <property type="molecule type" value="Genomic_DNA"/>
</dbReference>
<proteinExistence type="inferred from homology"/>
<dbReference type="Pfam" id="PF00849">
    <property type="entry name" value="PseudoU_synth_2"/>
    <property type="match status" value="1"/>
</dbReference>
<dbReference type="PANTHER" id="PTHR21600:SF87">
    <property type="entry name" value="RNA PSEUDOURIDYLATE SYNTHASE DOMAIN-CONTAINING PROTEIN 1"/>
    <property type="match status" value="1"/>
</dbReference>
<protein>
    <submittedName>
        <fullName evidence="7">Pseudouridine synthase</fullName>
    </submittedName>
</protein>
<dbReference type="Pfam" id="PF01479">
    <property type="entry name" value="S4"/>
    <property type="match status" value="1"/>
</dbReference>
<dbReference type="PANTHER" id="PTHR21600">
    <property type="entry name" value="MITOCHONDRIAL RNA PSEUDOURIDINE SYNTHASE"/>
    <property type="match status" value="1"/>
</dbReference>
<dbReference type="RefSeq" id="WP_269032760.1">
    <property type="nucleotide sequence ID" value="NZ_CP114040.1"/>
</dbReference>
<keyword evidence="8" id="KW-1185">Reference proteome</keyword>
<dbReference type="InterPro" id="IPR036986">
    <property type="entry name" value="S4_RNA-bd_sf"/>
</dbReference>
<feature type="region of interest" description="Disordered" evidence="4">
    <location>
        <begin position="1"/>
        <end position="56"/>
    </location>
</feature>
<dbReference type="SUPFAM" id="SSF55120">
    <property type="entry name" value="Pseudouridine synthase"/>
    <property type="match status" value="1"/>
</dbReference>
<comment type="similarity">
    <text evidence="1">Belongs to the pseudouridine synthase RluA family.</text>
</comment>
<keyword evidence="2" id="KW-0413">Isomerase</keyword>
<keyword evidence="3" id="KW-0694">RNA-binding</keyword>
<accession>A0ABY7GU19</accession>
<dbReference type="Gene3D" id="3.30.2350.10">
    <property type="entry name" value="Pseudouridine synthase"/>
    <property type="match status" value="1"/>
</dbReference>
<dbReference type="InterPro" id="IPR050188">
    <property type="entry name" value="RluA_PseudoU_synthase"/>
</dbReference>
<evidence type="ECO:0000256" key="4">
    <source>
        <dbReference type="SAM" id="MobiDB-lite"/>
    </source>
</evidence>
<evidence type="ECO:0000256" key="2">
    <source>
        <dbReference type="ARBA" id="ARBA00023235"/>
    </source>
</evidence>
<dbReference type="PROSITE" id="PS50889">
    <property type="entry name" value="S4"/>
    <property type="match status" value="1"/>
</dbReference>
<dbReference type="CDD" id="cd00165">
    <property type="entry name" value="S4"/>
    <property type="match status" value="1"/>
</dbReference>
<evidence type="ECO:0000313" key="7">
    <source>
        <dbReference type="EMBL" id="WAS90433.1"/>
    </source>
</evidence>
<reference evidence="7" key="1">
    <citation type="submission" date="2022-11" db="EMBL/GenBank/DDBJ databases">
        <title>Minimal conservation of predation-associated metabolite biosynthetic gene clusters underscores biosynthetic potential of Myxococcota including descriptions for ten novel species: Archangium lansinium sp. nov., Myxococcus landrumus sp. nov., Nannocystis bai.</title>
        <authorList>
            <person name="Ahearne A."/>
            <person name="Stevens C."/>
            <person name="Dowd S."/>
        </authorList>
    </citation>
    <scope>NUCLEOTIDE SEQUENCE</scope>
    <source>
        <strain evidence="7">Fl3</strain>
    </source>
</reference>
<dbReference type="Gene3D" id="3.10.290.10">
    <property type="entry name" value="RNA-binding S4 domain"/>
    <property type="match status" value="1"/>
</dbReference>
<sequence length="361" mass="38555">MEHADSASARSETRTAGRSAPPAGTLSDRHDFSTRPADAPSDRHDLSTRPADAPSDNLSTRLVCVAESEDDGARADVVLGRRLVGLSRRVARELALAGRLTVDGRRAPPSHRVRAGERLELAAPAAPAVVEGPELLAATDALVYVVKPAGLHTHRLRPDDPPALADRVAARFPECAAASLDVREGGAVHRLDRGTSGVVAFARTRDAFLAARDAFAASRVGKHYMAVTTCTFDHVWPPPPDSWLAPVSASMVEVRAPLGPGFGRDRVAVRRTGQPARTRVEPHSPPGARRLWSLELLTGRRHQARVHLAWLGLPILGDELYGGDPADRLYLHALRLDLSAAIAGEEPITAPLPPEFTAALA</sequence>
<evidence type="ECO:0000256" key="1">
    <source>
        <dbReference type="ARBA" id="ARBA00010876"/>
    </source>
</evidence>
<gene>
    <name evidence="7" type="ORF">O0S08_29950</name>
</gene>
<dbReference type="CDD" id="cd02869">
    <property type="entry name" value="PseudoU_synth_RluA_like"/>
    <property type="match status" value="1"/>
</dbReference>
<feature type="domain" description="Pseudouridine synthase RsuA/RluA-like" evidence="5">
    <location>
        <begin position="142"/>
        <end position="309"/>
    </location>
</feature>
<evidence type="ECO:0000259" key="6">
    <source>
        <dbReference type="Pfam" id="PF01479"/>
    </source>
</evidence>
<feature type="domain" description="RNA-binding S4" evidence="6">
    <location>
        <begin position="74"/>
        <end position="118"/>
    </location>
</feature>
<organism evidence="7 8">
    <name type="scientific">Nannocystis punicea</name>
    <dbReference type="NCBI Taxonomy" id="2995304"/>
    <lineage>
        <taxon>Bacteria</taxon>
        <taxon>Pseudomonadati</taxon>
        <taxon>Myxococcota</taxon>
        <taxon>Polyangia</taxon>
        <taxon>Nannocystales</taxon>
        <taxon>Nannocystaceae</taxon>
        <taxon>Nannocystis</taxon>
    </lineage>
</organism>
<dbReference type="SUPFAM" id="SSF55174">
    <property type="entry name" value="Alpha-L RNA-binding motif"/>
    <property type="match status" value="1"/>
</dbReference>
<dbReference type="Proteomes" id="UP001164459">
    <property type="component" value="Chromosome"/>
</dbReference>
<evidence type="ECO:0000256" key="3">
    <source>
        <dbReference type="PROSITE-ProRule" id="PRU00182"/>
    </source>
</evidence>
<feature type="compositionally biased region" description="Basic and acidic residues" evidence="4">
    <location>
        <begin position="1"/>
        <end position="15"/>
    </location>
</feature>